<dbReference type="RefSeq" id="WP_096994335.1">
    <property type="nucleotide sequence ID" value="NZ_JBHSII010000001.1"/>
</dbReference>
<dbReference type="PROSITE" id="PS51257">
    <property type="entry name" value="PROKAR_LIPOPROTEIN"/>
    <property type="match status" value="1"/>
</dbReference>
<feature type="signal peptide" evidence="1">
    <location>
        <begin position="1"/>
        <end position="24"/>
    </location>
</feature>
<evidence type="ECO:0000256" key="1">
    <source>
        <dbReference type="SAM" id="SignalP"/>
    </source>
</evidence>
<evidence type="ECO:0000313" key="2">
    <source>
        <dbReference type="EMBL" id="SNX49254.1"/>
    </source>
</evidence>
<gene>
    <name evidence="2" type="primary">yceB</name>
    <name evidence="2" type="ORF">VTH8203_02897</name>
</gene>
<feature type="chain" id="PRO_5012150580" evidence="1">
    <location>
        <begin position="25"/>
        <end position="185"/>
    </location>
</feature>
<dbReference type="Proteomes" id="UP000219336">
    <property type="component" value="Unassembled WGS sequence"/>
</dbReference>
<organism evidence="2 3">
    <name type="scientific">Vibrio thalassae</name>
    <dbReference type="NCBI Taxonomy" id="1243014"/>
    <lineage>
        <taxon>Bacteria</taxon>
        <taxon>Pseudomonadati</taxon>
        <taxon>Pseudomonadota</taxon>
        <taxon>Gammaproteobacteria</taxon>
        <taxon>Vibrionales</taxon>
        <taxon>Vibrionaceae</taxon>
        <taxon>Vibrio</taxon>
    </lineage>
</organism>
<dbReference type="OrthoDB" id="5688063at2"/>
<proteinExistence type="predicted"/>
<name>A0A240EKT8_9VIBR</name>
<reference evidence="3" key="1">
    <citation type="submission" date="2016-06" db="EMBL/GenBank/DDBJ databases">
        <authorList>
            <person name="Rodrigo-Torres L."/>
            <person name="Arahal R.D."/>
            <person name="Lucena T."/>
        </authorList>
    </citation>
    <scope>NUCLEOTIDE SEQUENCE [LARGE SCALE GENOMIC DNA]</scope>
    <source>
        <strain evidence="3">CECT8203</strain>
    </source>
</reference>
<dbReference type="Pfam" id="PF07273">
    <property type="entry name" value="DUF1439"/>
    <property type="match status" value="1"/>
</dbReference>
<accession>A0A240EKT8</accession>
<keyword evidence="3" id="KW-1185">Reference proteome</keyword>
<keyword evidence="2" id="KW-0449">Lipoprotein</keyword>
<dbReference type="Gene3D" id="3.15.10.40">
    <property type="entry name" value="Uncharacterised protein PF07273, DUF1439"/>
    <property type="match status" value="1"/>
</dbReference>
<evidence type="ECO:0000313" key="3">
    <source>
        <dbReference type="Proteomes" id="UP000219336"/>
    </source>
</evidence>
<protein>
    <submittedName>
        <fullName evidence="2">Putative lipoprotein YceB</fullName>
    </submittedName>
</protein>
<sequence length="185" mass="20863">MKNRFAKLLWASSVLLLLSGCVSYSITEREMTNYLNDNLQLNQSVGVENVMYAKLSVDDLQVKIGRSDADRVAVFANTKAQLQLLDEQDINLDLDIEFSAIPKYEQENGEIFLQSIRLEKIDQEGQLLTPEIKKLIKPAVSMIGAAMSTYPVYKLDSNTVKEALLKSSNPEVVVKNNQLVIEFFE</sequence>
<dbReference type="InterPro" id="IPR010835">
    <property type="entry name" value="DUF1439"/>
</dbReference>
<dbReference type="EMBL" id="OANU01000053">
    <property type="protein sequence ID" value="SNX49254.1"/>
    <property type="molecule type" value="Genomic_DNA"/>
</dbReference>
<dbReference type="AlphaFoldDB" id="A0A240EKT8"/>
<keyword evidence="1" id="KW-0732">Signal</keyword>